<dbReference type="SUPFAM" id="SSF51395">
    <property type="entry name" value="FMN-linked oxidoreductases"/>
    <property type="match status" value="1"/>
</dbReference>
<sequence>MYPLSHVREYYTQRASVPGTLLITEATFIAPKAGGIPNAPGIWSEEQIAAWKQITDSVHAQGSFIYCQLWALGRAARPAYLNAEDPPLPYVSASDIPLRERPDTEIRPRSLSVEEIHEYVQLYATAASNAVDKAGFDGVEIHGASGYLPDQFLQDVSNVRTDEYGGSPENRCRFALEVVDAVASAVGPKKTGIRMGPWDTYQNMGMKDPKPTFAYLVSQILERHPELAYIHVTEPRVDVLGPRPVIPEGWSNDFLRDIWVSPTSERRVISAGGYNRPLALEFADNKNDIIAFGRPFISNPDLPYRLLQDIALAENLDGGRWWYGPSTLDPTGYTGYPFAAEPLARREWIMNR</sequence>
<dbReference type="CDD" id="cd02933">
    <property type="entry name" value="OYE_like_FMN"/>
    <property type="match status" value="1"/>
</dbReference>
<organism evidence="2 3">
    <name type="scientific">Mycena sanguinolenta</name>
    <dbReference type="NCBI Taxonomy" id="230812"/>
    <lineage>
        <taxon>Eukaryota</taxon>
        <taxon>Fungi</taxon>
        <taxon>Dikarya</taxon>
        <taxon>Basidiomycota</taxon>
        <taxon>Agaricomycotina</taxon>
        <taxon>Agaricomycetes</taxon>
        <taxon>Agaricomycetidae</taxon>
        <taxon>Agaricales</taxon>
        <taxon>Marasmiineae</taxon>
        <taxon>Mycenaceae</taxon>
        <taxon>Mycena</taxon>
    </lineage>
</organism>
<dbReference type="InterPro" id="IPR045247">
    <property type="entry name" value="Oye-like"/>
</dbReference>
<dbReference type="InterPro" id="IPR001155">
    <property type="entry name" value="OxRdtase_FMN_N"/>
</dbReference>
<keyword evidence="3" id="KW-1185">Reference proteome</keyword>
<protein>
    <submittedName>
        <fullName evidence="2">Putative inactive dehydrogenase EasA</fullName>
    </submittedName>
</protein>
<proteinExistence type="predicted"/>
<name>A0A8H7DN46_9AGAR</name>
<evidence type="ECO:0000259" key="1">
    <source>
        <dbReference type="Pfam" id="PF00724"/>
    </source>
</evidence>
<gene>
    <name evidence="2" type="ORF">MSAN_00149400</name>
</gene>
<accession>A0A8H7DN46</accession>
<dbReference type="AlphaFoldDB" id="A0A8H7DN46"/>
<evidence type="ECO:0000313" key="3">
    <source>
        <dbReference type="Proteomes" id="UP000623467"/>
    </source>
</evidence>
<dbReference type="Pfam" id="PF00724">
    <property type="entry name" value="Oxidored_FMN"/>
    <property type="match status" value="1"/>
</dbReference>
<dbReference type="Gene3D" id="3.20.20.70">
    <property type="entry name" value="Aldolase class I"/>
    <property type="match status" value="1"/>
</dbReference>
<dbReference type="GO" id="GO:0010181">
    <property type="term" value="F:FMN binding"/>
    <property type="evidence" value="ECO:0007669"/>
    <property type="project" value="InterPro"/>
</dbReference>
<dbReference type="Proteomes" id="UP000623467">
    <property type="component" value="Unassembled WGS sequence"/>
</dbReference>
<dbReference type="OrthoDB" id="276546at2759"/>
<dbReference type="EMBL" id="JACAZH010000001">
    <property type="protein sequence ID" value="KAF7377291.1"/>
    <property type="molecule type" value="Genomic_DNA"/>
</dbReference>
<dbReference type="PANTHER" id="PTHR22893">
    <property type="entry name" value="NADH OXIDOREDUCTASE-RELATED"/>
    <property type="match status" value="1"/>
</dbReference>
<feature type="domain" description="NADH:flavin oxidoreductase/NADH oxidase N-terminal" evidence="1">
    <location>
        <begin position="6"/>
        <end position="311"/>
    </location>
</feature>
<comment type="caution">
    <text evidence="2">The sequence shown here is derived from an EMBL/GenBank/DDBJ whole genome shotgun (WGS) entry which is preliminary data.</text>
</comment>
<evidence type="ECO:0000313" key="2">
    <source>
        <dbReference type="EMBL" id="KAF7377291.1"/>
    </source>
</evidence>
<dbReference type="PANTHER" id="PTHR22893:SF91">
    <property type="entry name" value="NADPH DEHYDROGENASE 2-RELATED"/>
    <property type="match status" value="1"/>
</dbReference>
<dbReference type="GO" id="GO:0003959">
    <property type="term" value="F:NADPH dehydrogenase activity"/>
    <property type="evidence" value="ECO:0007669"/>
    <property type="project" value="TreeGrafter"/>
</dbReference>
<dbReference type="InterPro" id="IPR013785">
    <property type="entry name" value="Aldolase_TIM"/>
</dbReference>
<reference evidence="2" key="1">
    <citation type="submission" date="2020-05" db="EMBL/GenBank/DDBJ databases">
        <title>Mycena genomes resolve the evolution of fungal bioluminescence.</title>
        <authorList>
            <person name="Tsai I.J."/>
        </authorList>
    </citation>
    <scope>NUCLEOTIDE SEQUENCE</scope>
    <source>
        <strain evidence="2">160909Yilan</strain>
    </source>
</reference>